<dbReference type="GO" id="GO:0004673">
    <property type="term" value="F:protein histidine kinase activity"/>
    <property type="evidence" value="ECO:0007669"/>
    <property type="project" value="UniProtKB-EC"/>
</dbReference>
<feature type="transmembrane region" description="Helical" evidence="1">
    <location>
        <begin position="113"/>
        <end position="134"/>
    </location>
</feature>
<dbReference type="InterPro" id="IPR036890">
    <property type="entry name" value="HATPase_C_sf"/>
</dbReference>
<evidence type="ECO:0000256" key="1">
    <source>
        <dbReference type="SAM" id="Phobius"/>
    </source>
</evidence>
<dbReference type="EC" id="2.7.13.3" evidence="3"/>
<dbReference type="Pfam" id="PF06580">
    <property type="entry name" value="His_kinase"/>
    <property type="match status" value="1"/>
</dbReference>
<name>A0ABW5N489_9FLAO</name>
<feature type="transmembrane region" description="Helical" evidence="1">
    <location>
        <begin position="12"/>
        <end position="32"/>
    </location>
</feature>
<dbReference type="Gene3D" id="3.30.565.10">
    <property type="entry name" value="Histidine kinase-like ATPase, C-terminal domain"/>
    <property type="match status" value="1"/>
</dbReference>
<protein>
    <submittedName>
        <fullName evidence="3">Sensor histidine kinase</fullName>
        <ecNumber evidence="3">2.7.13.3</ecNumber>
    </submittedName>
</protein>
<dbReference type="Proteomes" id="UP001597459">
    <property type="component" value="Unassembled WGS sequence"/>
</dbReference>
<evidence type="ECO:0000313" key="4">
    <source>
        <dbReference type="Proteomes" id="UP001597459"/>
    </source>
</evidence>
<keyword evidence="1" id="KW-1133">Transmembrane helix</keyword>
<dbReference type="RefSeq" id="WP_378297958.1">
    <property type="nucleotide sequence ID" value="NZ_JBHULX010000002.1"/>
</dbReference>
<dbReference type="InterPro" id="IPR010559">
    <property type="entry name" value="Sig_transdc_His_kin_internal"/>
</dbReference>
<feature type="transmembrane region" description="Helical" evidence="1">
    <location>
        <begin position="81"/>
        <end position="101"/>
    </location>
</feature>
<gene>
    <name evidence="3" type="ORF">ACFSTE_03150</name>
</gene>
<accession>A0ABW5N489</accession>
<keyword evidence="3" id="KW-0808">Transferase</keyword>
<organism evidence="3 4">
    <name type="scientific">Aquimarina hainanensis</name>
    <dbReference type="NCBI Taxonomy" id="1578017"/>
    <lineage>
        <taxon>Bacteria</taxon>
        <taxon>Pseudomonadati</taxon>
        <taxon>Bacteroidota</taxon>
        <taxon>Flavobacteriia</taxon>
        <taxon>Flavobacteriales</taxon>
        <taxon>Flavobacteriaceae</taxon>
        <taxon>Aquimarina</taxon>
    </lineage>
</organism>
<dbReference type="EMBL" id="JBHULX010000002">
    <property type="protein sequence ID" value="MFD2589812.1"/>
    <property type="molecule type" value="Genomic_DNA"/>
</dbReference>
<reference evidence="4" key="1">
    <citation type="journal article" date="2019" name="Int. J. Syst. Evol. Microbiol.">
        <title>The Global Catalogue of Microorganisms (GCM) 10K type strain sequencing project: providing services to taxonomists for standard genome sequencing and annotation.</title>
        <authorList>
            <consortium name="The Broad Institute Genomics Platform"/>
            <consortium name="The Broad Institute Genome Sequencing Center for Infectious Disease"/>
            <person name="Wu L."/>
            <person name="Ma J."/>
        </authorList>
    </citation>
    <scope>NUCLEOTIDE SEQUENCE [LARGE SCALE GENOMIC DNA]</scope>
    <source>
        <strain evidence="4">KCTC 42423</strain>
    </source>
</reference>
<feature type="domain" description="Signal transduction histidine kinase internal region" evidence="2">
    <location>
        <begin position="157"/>
        <end position="235"/>
    </location>
</feature>
<evidence type="ECO:0000259" key="2">
    <source>
        <dbReference type="Pfam" id="PF06580"/>
    </source>
</evidence>
<evidence type="ECO:0000313" key="3">
    <source>
        <dbReference type="EMBL" id="MFD2589812.1"/>
    </source>
</evidence>
<keyword evidence="4" id="KW-1185">Reference proteome</keyword>
<keyword evidence="3" id="KW-0418">Kinase</keyword>
<dbReference type="PANTHER" id="PTHR34220:SF7">
    <property type="entry name" value="SENSOR HISTIDINE KINASE YPDA"/>
    <property type="match status" value="1"/>
</dbReference>
<proteinExistence type="predicted"/>
<comment type="caution">
    <text evidence="3">The sequence shown here is derived from an EMBL/GenBank/DDBJ whole genome shotgun (WGS) entry which is preliminary data.</text>
</comment>
<dbReference type="PANTHER" id="PTHR34220">
    <property type="entry name" value="SENSOR HISTIDINE KINASE YPDA"/>
    <property type="match status" value="1"/>
</dbReference>
<keyword evidence="1" id="KW-0812">Transmembrane</keyword>
<keyword evidence="1" id="KW-0472">Membrane</keyword>
<dbReference type="InterPro" id="IPR050640">
    <property type="entry name" value="Bact_2-comp_sensor_kinase"/>
</dbReference>
<feature type="transmembrane region" description="Helical" evidence="1">
    <location>
        <begin position="52"/>
        <end position="69"/>
    </location>
</feature>
<sequence>MKQQLHAFFTKNYAEIIYQLLVSVALFFFYSFIQEEGIYNSEAIQKWIPYKIAFFGNYMVAAMFINYVLLPKLYSRKRFGLFFTSVALLIILVILTDEFFLEKIYFPETRGTYFPGVFFTLVETLPLIIFYMGFKFAWDYNKKQSEIEKLKVLVKDSELQFLKSQINPHFLFNNLNNLYAYALEESPKTPTIILELSSVLRYMLYDCKEDFVPLPKEVEHLKNFTELYKLQIEHRGDIQFHTNVAASEYSIAPLILMVFIENAFKHSTNSQSEGIEIEIAITVSQTGVLNFICKNGFSPLDQKGNTSRGIGILNVRKRLELLYPNAHTLEITNTDTVFNVALKMQLKPIGQ</sequence>